<gene>
    <name evidence="1" type="ORF">QFC21_006448</name>
</gene>
<dbReference type="Proteomes" id="UP001227268">
    <property type="component" value="Unassembled WGS sequence"/>
</dbReference>
<name>A0ACC2V332_9TREE</name>
<protein>
    <submittedName>
        <fullName evidence="1">Uncharacterized protein</fullName>
    </submittedName>
</protein>
<evidence type="ECO:0000313" key="1">
    <source>
        <dbReference type="EMBL" id="KAJ9093417.1"/>
    </source>
</evidence>
<comment type="caution">
    <text evidence="1">The sequence shown here is derived from an EMBL/GenBank/DDBJ whole genome shotgun (WGS) entry which is preliminary data.</text>
</comment>
<evidence type="ECO:0000313" key="2">
    <source>
        <dbReference type="Proteomes" id="UP001227268"/>
    </source>
</evidence>
<proteinExistence type="predicted"/>
<accession>A0ACC2V332</accession>
<keyword evidence="2" id="KW-1185">Reference proteome</keyword>
<reference evidence="1" key="1">
    <citation type="submission" date="2023-04" db="EMBL/GenBank/DDBJ databases">
        <title>Draft Genome sequencing of Naganishia species isolated from polar environments using Oxford Nanopore Technology.</title>
        <authorList>
            <person name="Leo P."/>
            <person name="Venkateswaran K."/>
        </authorList>
    </citation>
    <scope>NUCLEOTIDE SEQUENCE</scope>
    <source>
        <strain evidence="1">MNA-CCFEE 5423</strain>
    </source>
</reference>
<organism evidence="1 2">
    <name type="scientific">Naganishia friedmannii</name>
    <dbReference type="NCBI Taxonomy" id="89922"/>
    <lineage>
        <taxon>Eukaryota</taxon>
        <taxon>Fungi</taxon>
        <taxon>Dikarya</taxon>
        <taxon>Basidiomycota</taxon>
        <taxon>Agaricomycotina</taxon>
        <taxon>Tremellomycetes</taxon>
        <taxon>Filobasidiales</taxon>
        <taxon>Filobasidiaceae</taxon>
        <taxon>Naganishia</taxon>
    </lineage>
</organism>
<dbReference type="EMBL" id="JASBWT010000031">
    <property type="protein sequence ID" value="KAJ9093417.1"/>
    <property type="molecule type" value="Genomic_DNA"/>
</dbReference>
<sequence>MVFSYQSRLLRDTPPGPSSPSTTPGNNSPTASLSGRHHHPVRNANSISSVDGVRGKWEERVRDEQQMGAGGQASAFTASATATRLSSTTAAAAAVTVLPPISPLIASPSSSSLSNRTSRTAAGLDRPISMLLPQDTGSSGSTTALLPAEQQDKPAGGGRKYRSEYMARKMDAARSSVLLGGGSGLRRSVYAFDDERGEKQDVSSTSRALKIQEALDSLTGNDDDDDKHGPSAHLSPPTSPSLEQDQEQDTEYSPPRFLHHLAPDLEDDLSASRRAAVGPFSPSLSDPEDEDPLGLFPSSSSASTFSAAPAGVAAAVSGRTMIRKRMSNPLLGEPYYPNPNPVKGWTVGRERERERRKATTGLGVFTEEEQEEVEIPCTPTYGAIPVSMERKRSGIPTMSASPSLQKETDHTKFPTTPTNSLSVAPVGGRRKVSGSAFRTVILPPSDIVTSELKRQQQPPSSAKGLELSRGKGKAIEETMSKLGIHDQYVGVAPLQRKTLVPNALSVLPGATTTTTTKQTSLGLGRPSSSRLTVPATAVARAAGQPSGQRIVSIGKTDGRVLGKHMPRVVSAQRKMVDDTLERKHGVVDIQEAEDGGNKAVPALLFSRAVRPAEPLVPPAPMRPNARPSRVEEIRQGLIRKSLSLEREQTDAVGSGRDPVRPDGGAGTRPVLVVEADNSTRPSWRDRSSRGNDPRRTVNGPMVPASPIKKVVPDGRGMAGLTGKAVEAPLSPRPGLVRRQDSTSSVMGYGSRLRLSRGLPLSSSSANLAPAPLPSKRLNTNWMDKQRKALVAYEYLCHVGEAQQWIEGCLGEELGWGVVEMEEEMRDGVALAKLVRVYEGEQVVKTIWEDKKHRFRQSDNINYFLNFVRSIGMPETFIFELTDLYDKKNMPKVIYCIHVLSHLLARLGKADKIGNLVGQFDFSDEQLAEAQRGLQGVAMPNFSSVGTALAKECNMEPEEEQETEEEARDRMLLECEPSIVQFQALLRGFHFRQDVSRTQSMLHLAEPSVLRFQSRARGALTRLKLCDELEERSNLNGMAESLQAAARGVLARQTWRRKIEAVHQASTTVIPIQACARASLARVRMRQNRQTHLQASSFVTKLQAQSRGHLGRTFQRHQATHLQTSSVQQSLTVFQALARGSLARQRYALKHQAILTIESTGTYSTLQDQIRGVLLRKKLRTQVQTLDQGASTVIAIQSQARGALVRRRRESVKQELGVASAAVISLQALSRARLARQSYKGMQKVFRKVEVTSSIGGLQALLRSRLAKKSTTEQKKRLDFVAPDVVGFQALSRGVLARREYHDWLNYLKEDETQAGITFLQQLLRGQMARRRLWSRLDYIYSNMHSIIKVQALWRGRKQREKYRKIVTGQHVDIAAIQNYMHLLDDSENDFNEQVQIERMRKQVVDRIRTNQLLESQVLDLDNKIALILQNRLSFEDLVRVKGRLNTAAEARAEEQTFNMARSDPFSHDAQLDKSLWHRRELYQRMFFILQTEPKYLARLLRLQTASDASEQDRRLLQSVILALYSYGQGRREEYLLLKMLQLAIHEQIRCVPQPEQLISMHLSLTDVVLIFIRPNNGSALKAILSKPVESIVNARDLDLCIDPVSIYHRVLNDEESDSGVVSTKPRDVDANYAINIDPTSGAAFHQQLVQLQLSTNSVLEALYTHVESVPYALRCMARELLLALQVTTQYTVHDYDLAPIIARCLIMPYILPALTTPESQGIISTSVTALPRQNLQEVGKLVEAIATGRYRVPSYDVNMFATLEGYIQDAIPAFSDWILTLASVDDVESHLNTQELVEKSVEPKPITMTRAEIYAMHRTLMKEEDAITAQIVSESDAMRGILQELDGVPNVLYQEGQTAPVTFALSNRFAKVIDDPLAAGKADWVQAKRHILAVLRVQTGTTIIDILTAPVSEEDEWVWQDVIRQDLHRDQVRKRKSQLPPAPNQGNDYRLEDITSLPFREVKARAIQYCMKLEKQGLLDRSDDWQGLLDDIAGDIRSKNKNRQRRKKDYAAMSIAFTNSAEKKSTLEEQIASYNKYIGSAMDTMQKQGKKRFVWPLSKQHRHLRSMQKAGKSAKFGSFKYSASDLYEKHILLPSQGFSPKQFEKLFVILSSNEVGVFTMEIIDPSLSSKSQVLDSCEIRMEDLLQAKFENKGTLDLFDQVAKVRVNTLIFLINRNYQVIRRITVVAL</sequence>